<keyword evidence="3 7" id="KW-0133">Cell shape</keyword>
<dbReference type="FunFam" id="3.40.50.1860:FF:000001">
    <property type="entry name" value="Glutamate racemase"/>
    <property type="match status" value="1"/>
</dbReference>
<evidence type="ECO:0000256" key="1">
    <source>
        <dbReference type="ARBA" id="ARBA00001602"/>
    </source>
</evidence>
<dbReference type="GO" id="GO:0008360">
    <property type="term" value="P:regulation of cell shape"/>
    <property type="evidence" value="ECO:0007669"/>
    <property type="project" value="UniProtKB-KW"/>
</dbReference>
<evidence type="ECO:0000256" key="4">
    <source>
        <dbReference type="ARBA" id="ARBA00022984"/>
    </source>
</evidence>
<dbReference type="AlphaFoldDB" id="A0AAC9XLQ8"/>
<accession>A0AAC9XLQ8</accession>
<dbReference type="RefSeq" id="WP_088903536.1">
    <property type="nucleotide sequence ID" value="NZ_CP022272.1"/>
</dbReference>
<dbReference type="PANTHER" id="PTHR21198">
    <property type="entry name" value="GLUTAMATE RACEMASE"/>
    <property type="match status" value="1"/>
</dbReference>
<dbReference type="InterPro" id="IPR018187">
    <property type="entry name" value="Asp/Glu_racemase_AS_1"/>
</dbReference>
<comment type="function">
    <text evidence="7">Provides the (R)-glutamate required for cell wall biosynthesis.</text>
</comment>
<dbReference type="InterPro" id="IPR004391">
    <property type="entry name" value="Glu_race"/>
</dbReference>
<comment type="pathway">
    <text evidence="7">Cell wall biogenesis; peptidoglycan biosynthesis.</text>
</comment>
<comment type="similarity">
    <text evidence="7">Belongs to the aspartate/glutamate racemases family.</text>
</comment>
<keyword evidence="5 7" id="KW-0413">Isomerase</keyword>
<protein>
    <recommendedName>
        <fullName evidence="2 7">Glutamate racemase</fullName>
        <ecNumber evidence="2 7">5.1.1.3</ecNumber>
    </recommendedName>
</protein>
<dbReference type="InterPro" id="IPR033134">
    <property type="entry name" value="Asp/Glu_racemase_AS_2"/>
</dbReference>
<dbReference type="PANTHER" id="PTHR21198:SF2">
    <property type="entry name" value="GLUTAMATE RACEMASE"/>
    <property type="match status" value="1"/>
</dbReference>
<keyword evidence="6 7" id="KW-0961">Cell wall biogenesis/degradation</keyword>
<feature type="binding site" evidence="7">
    <location>
        <begin position="184"/>
        <end position="185"/>
    </location>
    <ligand>
        <name>substrate</name>
    </ligand>
</feature>
<dbReference type="Gene3D" id="3.40.50.1860">
    <property type="match status" value="2"/>
</dbReference>
<sequence>MSANILVFDSGVGGLSILAEVRKQLPQANYCYLFDNARLPYGELDEQELIQGCVELIARAVTLSEADIVVVACNSASTLILPALRETLTVPVVGVVPAIKPAARLSKNKHLGLLATPGTVNRRYTQELIDKFARDCRVDRFGSSELVYIAEAKMAQQPLDLQTLHEVLKPIKESGLDTLVLGCTHFPILASELQDYLGEGVTLLDSSRAIAARVMTLIQMEGKQGLRGQSQAFYTTTTIAEGLKTTLAAWGFSSVVSFAECAIETGS</sequence>
<feature type="binding site" evidence="7">
    <location>
        <begin position="41"/>
        <end position="42"/>
    </location>
    <ligand>
        <name>substrate</name>
    </ligand>
</feature>
<feature type="active site" description="Proton donor/acceptor" evidence="7">
    <location>
        <position position="73"/>
    </location>
</feature>
<organism evidence="8 9">
    <name type="scientific">Shewanella marisflavi</name>
    <dbReference type="NCBI Taxonomy" id="260364"/>
    <lineage>
        <taxon>Bacteria</taxon>
        <taxon>Pseudomonadati</taxon>
        <taxon>Pseudomonadota</taxon>
        <taxon>Gammaproteobacteria</taxon>
        <taxon>Alteromonadales</taxon>
        <taxon>Shewanellaceae</taxon>
        <taxon>Shewanella</taxon>
    </lineage>
</organism>
<proteinExistence type="inferred from homology"/>
<evidence type="ECO:0000256" key="2">
    <source>
        <dbReference type="ARBA" id="ARBA00013090"/>
    </source>
</evidence>
<dbReference type="GO" id="GO:0009252">
    <property type="term" value="P:peptidoglycan biosynthetic process"/>
    <property type="evidence" value="ECO:0007669"/>
    <property type="project" value="UniProtKB-UniRule"/>
</dbReference>
<keyword evidence="4 7" id="KW-0573">Peptidoglycan synthesis</keyword>
<evidence type="ECO:0000256" key="5">
    <source>
        <dbReference type="ARBA" id="ARBA00023235"/>
    </source>
</evidence>
<evidence type="ECO:0000313" key="9">
    <source>
        <dbReference type="Proteomes" id="UP000198233"/>
    </source>
</evidence>
<reference evidence="8 9" key="1">
    <citation type="submission" date="2017-06" db="EMBL/GenBank/DDBJ databases">
        <title>Complete genome sequence of Shewanella marisflavi EP1 associated with anaerobic 2,4-dinitrotoluene reduction and salt tolerance.</title>
        <authorList>
            <person name="Huang J."/>
        </authorList>
    </citation>
    <scope>NUCLEOTIDE SEQUENCE [LARGE SCALE GENOMIC DNA]</scope>
    <source>
        <strain evidence="8 9">EP1</strain>
    </source>
</reference>
<dbReference type="EC" id="5.1.1.3" evidence="2 7"/>
<comment type="catalytic activity">
    <reaction evidence="1 7">
        <text>L-glutamate = D-glutamate</text>
        <dbReference type="Rhea" id="RHEA:12813"/>
        <dbReference type="ChEBI" id="CHEBI:29985"/>
        <dbReference type="ChEBI" id="CHEBI:29986"/>
        <dbReference type="EC" id="5.1.1.3"/>
    </reaction>
</comment>
<dbReference type="InterPro" id="IPR015942">
    <property type="entry name" value="Asp/Glu/hydantoin_racemase"/>
</dbReference>
<dbReference type="GO" id="GO:0008881">
    <property type="term" value="F:glutamate racemase activity"/>
    <property type="evidence" value="ECO:0007669"/>
    <property type="project" value="UniProtKB-UniRule"/>
</dbReference>
<name>A0AAC9XLQ8_9GAMM</name>
<dbReference type="KEGG" id="smav:CFF01_00650"/>
<feature type="active site" description="Proton donor/acceptor" evidence="7">
    <location>
        <position position="183"/>
    </location>
</feature>
<dbReference type="Proteomes" id="UP000198233">
    <property type="component" value="Chromosome"/>
</dbReference>
<dbReference type="InterPro" id="IPR001920">
    <property type="entry name" value="Asp/Glu_race"/>
</dbReference>
<dbReference type="HAMAP" id="MF_00258">
    <property type="entry name" value="Glu_racemase"/>
    <property type="match status" value="1"/>
</dbReference>
<evidence type="ECO:0000256" key="7">
    <source>
        <dbReference type="HAMAP-Rule" id="MF_00258"/>
    </source>
</evidence>
<feature type="binding site" evidence="7">
    <location>
        <begin position="74"/>
        <end position="75"/>
    </location>
    <ligand>
        <name>substrate</name>
    </ligand>
</feature>
<dbReference type="Pfam" id="PF01177">
    <property type="entry name" value="Asp_Glu_race"/>
    <property type="match status" value="1"/>
</dbReference>
<evidence type="ECO:0000313" key="8">
    <source>
        <dbReference type="EMBL" id="ASJ95215.1"/>
    </source>
</evidence>
<gene>
    <name evidence="7" type="primary">murI</name>
    <name evidence="8" type="ORF">CFF01_00650</name>
</gene>
<dbReference type="PROSITE" id="PS00923">
    <property type="entry name" value="ASP_GLU_RACEMASE_1"/>
    <property type="match status" value="1"/>
</dbReference>
<dbReference type="GO" id="GO:0071555">
    <property type="term" value="P:cell wall organization"/>
    <property type="evidence" value="ECO:0007669"/>
    <property type="project" value="UniProtKB-KW"/>
</dbReference>
<evidence type="ECO:0000256" key="3">
    <source>
        <dbReference type="ARBA" id="ARBA00022960"/>
    </source>
</evidence>
<feature type="binding site" evidence="7">
    <location>
        <begin position="9"/>
        <end position="10"/>
    </location>
    <ligand>
        <name>substrate</name>
    </ligand>
</feature>
<dbReference type="EMBL" id="CP022272">
    <property type="protein sequence ID" value="ASJ95215.1"/>
    <property type="molecule type" value="Genomic_DNA"/>
</dbReference>
<dbReference type="NCBIfam" id="TIGR00067">
    <property type="entry name" value="glut_race"/>
    <property type="match status" value="1"/>
</dbReference>
<dbReference type="SUPFAM" id="SSF53681">
    <property type="entry name" value="Aspartate/glutamate racemase"/>
    <property type="match status" value="2"/>
</dbReference>
<dbReference type="PROSITE" id="PS00924">
    <property type="entry name" value="ASP_GLU_RACEMASE_2"/>
    <property type="match status" value="1"/>
</dbReference>
<evidence type="ECO:0000256" key="6">
    <source>
        <dbReference type="ARBA" id="ARBA00023316"/>
    </source>
</evidence>